<dbReference type="Proteomes" id="UP000053095">
    <property type="component" value="Unassembled WGS sequence"/>
</dbReference>
<name>A0A510NX09_TALPI</name>
<gene>
    <name evidence="1" type="ORF">TCE0_018r06137</name>
</gene>
<evidence type="ECO:0000313" key="2">
    <source>
        <dbReference type="Proteomes" id="UP000053095"/>
    </source>
</evidence>
<dbReference type="EMBL" id="DF933814">
    <property type="protein sequence ID" value="GAM36777.1"/>
    <property type="molecule type" value="Genomic_DNA"/>
</dbReference>
<organism evidence="1 2">
    <name type="scientific">Talaromyces pinophilus</name>
    <name type="common">Penicillium pinophilum</name>
    <dbReference type="NCBI Taxonomy" id="128442"/>
    <lineage>
        <taxon>Eukaryota</taxon>
        <taxon>Fungi</taxon>
        <taxon>Dikarya</taxon>
        <taxon>Ascomycota</taxon>
        <taxon>Pezizomycotina</taxon>
        <taxon>Eurotiomycetes</taxon>
        <taxon>Eurotiomycetidae</taxon>
        <taxon>Eurotiales</taxon>
        <taxon>Trichocomaceae</taxon>
        <taxon>Talaromyces</taxon>
        <taxon>Talaromyces sect. Talaromyces</taxon>
    </lineage>
</organism>
<reference evidence="2" key="1">
    <citation type="journal article" date="2015" name="Genome Announc.">
        <title>Draft genome sequence of Talaromyces cellulolyticus strain Y-94, a source of lignocellulosic biomass-degrading enzymes.</title>
        <authorList>
            <person name="Fujii T."/>
            <person name="Koike H."/>
            <person name="Sawayama S."/>
            <person name="Yano S."/>
            <person name="Inoue H."/>
        </authorList>
    </citation>
    <scope>NUCLEOTIDE SEQUENCE [LARGE SCALE GENOMIC DNA]</scope>
    <source>
        <strain evidence="2">Y-94</strain>
    </source>
</reference>
<evidence type="ECO:0000313" key="1">
    <source>
        <dbReference type="EMBL" id="GAM36777.1"/>
    </source>
</evidence>
<dbReference type="AlphaFoldDB" id="A0A510NX09"/>
<protein>
    <submittedName>
        <fullName evidence="1">Uncharacterized protein</fullName>
    </submittedName>
</protein>
<sequence length="102" mass="11211">MPGNKATDHVDHIEDEESRETLAAAKAGLKWGVTPKINANKKDEPPGPDHPVHLIPAEEQEKIRSKGVNPVLYAEMNRNKLEGKGTFWSKVSQTAMGGGWIK</sequence>
<keyword evidence="2" id="KW-1185">Reference proteome</keyword>
<accession>A0A510NX09</accession>
<proteinExistence type="predicted"/>